<feature type="region of interest" description="Disordered" evidence="1">
    <location>
        <begin position="408"/>
        <end position="441"/>
    </location>
</feature>
<dbReference type="KEGG" id="cis:CINS_0170"/>
<feature type="chain" id="PRO_5002037436" description="DUF6844 domain-containing protein" evidence="2">
    <location>
        <begin position="19"/>
        <end position="441"/>
    </location>
</feature>
<dbReference type="AlphaFoldDB" id="A0A0A8H2Q5"/>
<keyword evidence="2" id="KW-0732">Signal</keyword>
<dbReference type="InterPro" id="IPR049286">
    <property type="entry name" value="DUF6844"/>
</dbReference>
<feature type="signal peptide" evidence="2">
    <location>
        <begin position="1"/>
        <end position="18"/>
    </location>
</feature>
<dbReference type="RefSeq" id="WP_039649039.1">
    <property type="nucleotide sequence ID" value="NZ_CP007770.1"/>
</dbReference>
<gene>
    <name evidence="4" type="ORF">CINS_0170</name>
</gene>
<proteinExistence type="predicted"/>
<dbReference type="Proteomes" id="UP000031163">
    <property type="component" value="Chromosome"/>
</dbReference>
<evidence type="ECO:0000256" key="2">
    <source>
        <dbReference type="SAM" id="SignalP"/>
    </source>
</evidence>
<evidence type="ECO:0000256" key="1">
    <source>
        <dbReference type="SAM" id="MobiDB-lite"/>
    </source>
</evidence>
<reference evidence="4 5" key="1">
    <citation type="journal article" date="2014" name="Genome Biol. Evol.">
        <title>Comparative Genomics of the Campylobacter lari Group.</title>
        <authorList>
            <person name="Miller W.G."/>
            <person name="Yee E."/>
            <person name="Chapman M.H."/>
            <person name="Smith T.P."/>
            <person name="Bono J.L."/>
            <person name="Huynh S."/>
            <person name="Parker C.T."/>
            <person name="Vandamme P."/>
            <person name="Luong K."/>
            <person name="Korlach J."/>
        </authorList>
    </citation>
    <scope>NUCLEOTIDE SEQUENCE [LARGE SCALE GENOMIC DNA]</scope>
    <source>
        <strain evidence="4 5">NCTC 12927</strain>
    </source>
</reference>
<name>A0A0A8H2Q5_9BACT</name>
<dbReference type="EMBL" id="CP007770">
    <property type="protein sequence ID" value="AJC87174.1"/>
    <property type="molecule type" value="Genomic_DNA"/>
</dbReference>
<feature type="domain" description="DUF6844" evidence="3">
    <location>
        <begin position="140"/>
        <end position="230"/>
    </location>
</feature>
<evidence type="ECO:0000259" key="3">
    <source>
        <dbReference type="Pfam" id="PF20891"/>
    </source>
</evidence>
<dbReference type="STRING" id="1031564.CINS_0170"/>
<dbReference type="HOGENOM" id="CLU_045093_0_0_7"/>
<dbReference type="GeneID" id="74430991"/>
<sequence length="441" mass="49867">MKKILWIGFLCLANFIFAQDEITQEDVKIQNEISSINENMPKNLDNFFNEFKEQYGIEYGQTEKGRTFYIGRADVLVNDTDPQFSKALQLSYQKALLNLQVEFIKDAFGRMSTEKISNYEADNSTNAREFEELSKGGTFSQIIDKVTQLAGAKLDKALQDMGINVSGLTEERKKTLFKEQFLIKNLTSAFRSMSGLIPVQTIITQKRGEYQVGVIAVISNKTRQIAKDMSLGRKSLIVGKGRSINDYLPKDEKSYLNEYGIRLIYDENGAPVILSYGNWGFVPNANNKMTNRLEDDAKKNASTQADAAILEFVNTNSSFKDERVAGEHYEELIKQSLNINDNSVQDQEQTIANIIDKVKTQIKASASGKLRGIRTLKTWNYTGENGVEFVGAVRYYSYDNLKNTNEALNSNQNQEGKNQQTPKNPANIQRKSNVVNDIDDF</sequence>
<evidence type="ECO:0000313" key="4">
    <source>
        <dbReference type="EMBL" id="AJC87174.1"/>
    </source>
</evidence>
<organism evidence="4 5">
    <name type="scientific">Campylobacter insulaenigrae NCTC 12927</name>
    <dbReference type="NCBI Taxonomy" id="1031564"/>
    <lineage>
        <taxon>Bacteria</taxon>
        <taxon>Pseudomonadati</taxon>
        <taxon>Campylobacterota</taxon>
        <taxon>Epsilonproteobacteria</taxon>
        <taxon>Campylobacterales</taxon>
        <taxon>Campylobacteraceae</taxon>
        <taxon>Campylobacter</taxon>
    </lineage>
</organism>
<feature type="compositionally biased region" description="Polar residues" evidence="1">
    <location>
        <begin position="408"/>
        <end position="435"/>
    </location>
</feature>
<evidence type="ECO:0000313" key="5">
    <source>
        <dbReference type="Proteomes" id="UP000031163"/>
    </source>
</evidence>
<accession>A0A0A8H2Q5</accession>
<protein>
    <recommendedName>
        <fullName evidence="3">DUF6844 domain-containing protein</fullName>
    </recommendedName>
</protein>
<dbReference type="Pfam" id="PF20891">
    <property type="entry name" value="DUF6844"/>
    <property type="match status" value="1"/>
</dbReference>